<feature type="domain" description="TPM" evidence="1">
    <location>
        <begin position="9"/>
        <end position="122"/>
    </location>
</feature>
<protein>
    <submittedName>
        <fullName evidence="2">Membrane protein</fullName>
    </submittedName>
</protein>
<dbReference type="Pfam" id="PF04536">
    <property type="entry name" value="TPM_phosphatase"/>
    <property type="match status" value="1"/>
</dbReference>
<dbReference type="PANTHER" id="PTHR30373">
    <property type="entry name" value="UPF0603 PROTEIN YGCG"/>
    <property type="match status" value="1"/>
</dbReference>
<evidence type="ECO:0000259" key="1">
    <source>
        <dbReference type="Pfam" id="PF04536"/>
    </source>
</evidence>
<dbReference type="PANTHER" id="PTHR30373:SF8">
    <property type="entry name" value="BLL7265 PROTEIN"/>
    <property type="match status" value="1"/>
</dbReference>
<dbReference type="EMBL" id="JTJU01000011">
    <property type="protein sequence ID" value="OBX11441.1"/>
    <property type="molecule type" value="Genomic_DNA"/>
</dbReference>
<gene>
    <name evidence="2" type="ORF">QV09_02380</name>
</gene>
<evidence type="ECO:0000313" key="2">
    <source>
        <dbReference type="EMBL" id="OBX11441.1"/>
    </source>
</evidence>
<dbReference type="InterPro" id="IPR007621">
    <property type="entry name" value="TPM_dom"/>
</dbReference>
<sequence>MFLFTQPIDKKAIEQAISLLEEQTSAELRVYIERKMPKAQSSSIERAKALFTELEMEKTAQRNGVLIYVALQSKQCAVIGDQGIDQYVAASFWQQACDLIVASAKQKQHTTGIVNAIRLIADCLAQHFPYQADDRNELPNDVVIK</sequence>
<evidence type="ECO:0000313" key="3">
    <source>
        <dbReference type="Proteomes" id="UP000092527"/>
    </source>
</evidence>
<proteinExistence type="predicted"/>
<reference evidence="2 3" key="1">
    <citation type="submission" date="2014-11" db="EMBL/GenBank/DDBJ databases">
        <title>Pan-genome of Gallibacterium spp.</title>
        <authorList>
            <person name="Kudirkiene E."/>
            <person name="Bojesen A.M."/>
        </authorList>
    </citation>
    <scope>NUCLEOTIDE SEQUENCE [LARGE SCALE GENOMIC DNA]</scope>
    <source>
        <strain evidence="2 3">18469/18</strain>
    </source>
</reference>
<dbReference type="RefSeq" id="WP_066421309.1">
    <property type="nucleotide sequence ID" value="NZ_JTJU01000011.1"/>
</dbReference>
<dbReference type="Gene3D" id="3.10.310.50">
    <property type="match status" value="1"/>
</dbReference>
<dbReference type="AlphaFoldDB" id="A0AB36E3S0"/>
<accession>A0AB36E3S0</accession>
<name>A0AB36E3S0_9PAST</name>
<dbReference type="Proteomes" id="UP000092527">
    <property type="component" value="Unassembled WGS sequence"/>
</dbReference>
<organism evidence="2 3">
    <name type="scientific">Gallibacterium salpingitidis</name>
    <dbReference type="NCBI Taxonomy" id="505341"/>
    <lineage>
        <taxon>Bacteria</taxon>
        <taxon>Pseudomonadati</taxon>
        <taxon>Pseudomonadota</taxon>
        <taxon>Gammaproteobacteria</taxon>
        <taxon>Pasteurellales</taxon>
        <taxon>Pasteurellaceae</taxon>
        <taxon>Gallibacterium</taxon>
    </lineage>
</organism>
<comment type="caution">
    <text evidence="2">The sequence shown here is derived from an EMBL/GenBank/DDBJ whole genome shotgun (WGS) entry which is preliminary data.</text>
</comment>